<feature type="binding site" description="in other chain" evidence="8">
    <location>
        <position position="223"/>
    </location>
    <ligand>
        <name>IMP</name>
        <dbReference type="ChEBI" id="CHEBI:58053"/>
        <note>ligand shared between dimeric partners</note>
    </ligand>
</feature>
<feature type="binding site" evidence="8">
    <location>
        <position position="142"/>
    </location>
    <ligand>
        <name>IMP</name>
        <dbReference type="ChEBI" id="CHEBI:58053"/>
        <note>ligand shared between dimeric partners</note>
    </ligand>
</feature>
<feature type="active site" description="Proton acceptor" evidence="8">
    <location>
        <position position="13"/>
    </location>
</feature>
<feature type="binding site" description="in other chain" evidence="8">
    <location>
        <position position="128"/>
    </location>
    <ligand>
        <name>IMP</name>
        <dbReference type="ChEBI" id="CHEBI:58053"/>
        <note>ligand shared between dimeric partners</note>
    </ligand>
</feature>
<comment type="subunit">
    <text evidence="1 8">Homodimer.</text>
</comment>
<dbReference type="Gene3D" id="1.10.300.10">
    <property type="entry name" value="Adenylosuccinate Synthetase, subunit A, domain 2"/>
    <property type="match status" value="1"/>
</dbReference>
<dbReference type="InterPro" id="IPR042110">
    <property type="entry name" value="Adenylosuccinate_synth_dom2"/>
</dbReference>
<dbReference type="Proteomes" id="UP000241848">
    <property type="component" value="Unassembled WGS sequence"/>
</dbReference>
<feature type="binding site" description="in other chain" evidence="8">
    <location>
        <position position="238"/>
    </location>
    <ligand>
        <name>IMP</name>
        <dbReference type="ChEBI" id="CHEBI:58053"/>
        <note>ligand shared between dimeric partners</note>
    </ligand>
</feature>
<dbReference type="CDD" id="cd03108">
    <property type="entry name" value="AdSS"/>
    <property type="match status" value="1"/>
</dbReference>
<feature type="binding site" evidence="8">
    <location>
        <position position="304"/>
    </location>
    <ligand>
        <name>GTP</name>
        <dbReference type="ChEBI" id="CHEBI:37565"/>
    </ligand>
</feature>
<dbReference type="GO" id="GO:0005525">
    <property type="term" value="F:GTP binding"/>
    <property type="evidence" value="ECO:0007669"/>
    <property type="project" value="UniProtKB-UniRule"/>
</dbReference>
<dbReference type="HAMAP" id="MF_00011">
    <property type="entry name" value="Adenylosucc_synth"/>
    <property type="match status" value="1"/>
</dbReference>
<evidence type="ECO:0000256" key="10">
    <source>
        <dbReference type="RuleBase" id="RU000520"/>
    </source>
</evidence>
<sequence>MSAVVVVGAQWGDEGKGKVVDFLSEAADVVVRHQGGNNAGHTVVVNEREFKLHLVPSGILYPKTLCVIANGVVIDPKVLLDEIAYLQGHGVDVSRLRISSKAHVVMPYHAKLDAVNEERRGDQKIGTTLRGIGPAYMDKAARVGIRVGDLMHPDELRDRLSRALEEKNHVLTKAYGIEPFSFDELYTTFLDYGQKLSQYVADTSVIVNDAINRGERVLFEGAQGTMLDIDHGTYPFVTSSHPTAGGAAIGAGVGPTQIDRVYGVAKAYTTRVGDGPFPTELSDATGADIRERGHEYGTTTGRPRRVGWLDAVVLRYAARVNGLAGLAVTRLDVLDGLPSLRIATAYEYQGERLTEFPDTAWAFRHVTPIYETLPGWDEPIGSYRKREDLPTNARHYLDRIEAVVGIPVVLVSVGRERSHTIVLHDVF</sequence>
<dbReference type="NCBIfam" id="NF002223">
    <property type="entry name" value="PRK01117.1"/>
    <property type="match status" value="1"/>
</dbReference>
<evidence type="ECO:0000256" key="1">
    <source>
        <dbReference type="ARBA" id="ARBA00011738"/>
    </source>
</evidence>
<dbReference type="PANTHER" id="PTHR11846:SF0">
    <property type="entry name" value="ADENYLOSUCCINATE SYNTHETASE"/>
    <property type="match status" value="1"/>
</dbReference>
<comment type="catalytic activity">
    <reaction evidence="8 10">
        <text>IMP + L-aspartate + GTP = N(6)-(1,2-dicarboxyethyl)-AMP + GDP + phosphate + 2 H(+)</text>
        <dbReference type="Rhea" id="RHEA:15753"/>
        <dbReference type="ChEBI" id="CHEBI:15378"/>
        <dbReference type="ChEBI" id="CHEBI:29991"/>
        <dbReference type="ChEBI" id="CHEBI:37565"/>
        <dbReference type="ChEBI" id="CHEBI:43474"/>
        <dbReference type="ChEBI" id="CHEBI:57567"/>
        <dbReference type="ChEBI" id="CHEBI:58053"/>
        <dbReference type="ChEBI" id="CHEBI:58189"/>
        <dbReference type="EC" id="6.3.4.4"/>
    </reaction>
</comment>
<feature type="binding site" evidence="8">
    <location>
        <begin position="40"/>
        <end position="42"/>
    </location>
    <ligand>
        <name>GTP</name>
        <dbReference type="ChEBI" id="CHEBI:37565"/>
    </ligand>
</feature>
<reference evidence="11 12" key="1">
    <citation type="journal article" date="2014" name="BMC Genomics">
        <title>Comparison of environmental and isolate Sulfobacillus genomes reveals diverse carbon, sulfur, nitrogen, and hydrogen metabolisms.</title>
        <authorList>
            <person name="Justice N.B."/>
            <person name="Norman A."/>
            <person name="Brown C.T."/>
            <person name="Singh A."/>
            <person name="Thomas B.C."/>
            <person name="Banfield J.F."/>
        </authorList>
    </citation>
    <scope>NUCLEOTIDE SEQUENCE [LARGE SCALE GENOMIC DNA]</scope>
    <source>
        <strain evidence="11">AMDSBA3</strain>
    </source>
</reference>
<comment type="pathway">
    <text evidence="8 10">Purine metabolism; AMP biosynthesis via de novo pathway; AMP from IMP: step 1/2.</text>
</comment>
<keyword evidence="2 8" id="KW-0436">Ligase</keyword>
<feature type="binding site" evidence="8">
    <location>
        <begin position="298"/>
        <end position="304"/>
    </location>
    <ligand>
        <name>substrate</name>
    </ligand>
</feature>
<dbReference type="InterPro" id="IPR042109">
    <property type="entry name" value="Adenylosuccinate_synth_dom1"/>
</dbReference>
<keyword evidence="5 8" id="KW-0658">Purine biosynthesis</keyword>
<keyword evidence="6 8" id="KW-0460">Magnesium</keyword>
<dbReference type="NCBIfam" id="TIGR00184">
    <property type="entry name" value="purA"/>
    <property type="match status" value="1"/>
</dbReference>
<dbReference type="GO" id="GO:0044208">
    <property type="term" value="P:'de novo' AMP biosynthetic process"/>
    <property type="evidence" value="ECO:0007669"/>
    <property type="project" value="UniProtKB-UniRule"/>
</dbReference>
<evidence type="ECO:0000256" key="4">
    <source>
        <dbReference type="ARBA" id="ARBA00022741"/>
    </source>
</evidence>
<dbReference type="InterPro" id="IPR033128">
    <property type="entry name" value="Adenylosuccin_syn_Lys_AS"/>
</dbReference>
<evidence type="ECO:0000256" key="7">
    <source>
        <dbReference type="ARBA" id="ARBA00023134"/>
    </source>
</evidence>
<proteinExistence type="inferred from homology"/>
<feature type="binding site" evidence="8">
    <location>
        <begin position="330"/>
        <end position="332"/>
    </location>
    <ligand>
        <name>GTP</name>
        <dbReference type="ChEBI" id="CHEBI:37565"/>
    </ligand>
</feature>
<comment type="caution">
    <text evidence="11">The sequence shown here is derived from an EMBL/GenBank/DDBJ whole genome shotgun (WGS) entry which is preliminary data.</text>
</comment>
<dbReference type="PROSITE" id="PS01266">
    <property type="entry name" value="ADENYLOSUCCIN_SYN_1"/>
    <property type="match status" value="1"/>
</dbReference>
<feature type="active site" evidence="9">
    <location>
        <position position="139"/>
    </location>
</feature>
<evidence type="ECO:0000256" key="5">
    <source>
        <dbReference type="ARBA" id="ARBA00022755"/>
    </source>
</evidence>
<comment type="subcellular location">
    <subcellularLocation>
        <location evidence="8">Cytoplasm</location>
    </subcellularLocation>
</comment>
<dbReference type="SUPFAM" id="SSF52540">
    <property type="entry name" value="P-loop containing nucleoside triphosphate hydrolases"/>
    <property type="match status" value="1"/>
</dbReference>
<evidence type="ECO:0000256" key="8">
    <source>
        <dbReference type="HAMAP-Rule" id="MF_00011"/>
    </source>
</evidence>
<evidence type="ECO:0000313" key="11">
    <source>
        <dbReference type="EMBL" id="PSR20138.1"/>
    </source>
</evidence>
<organism evidence="11 12">
    <name type="scientific">Sulfobacillus acidophilus</name>
    <dbReference type="NCBI Taxonomy" id="53633"/>
    <lineage>
        <taxon>Bacteria</taxon>
        <taxon>Bacillati</taxon>
        <taxon>Bacillota</taxon>
        <taxon>Clostridia</taxon>
        <taxon>Eubacteriales</taxon>
        <taxon>Clostridiales Family XVII. Incertae Sedis</taxon>
        <taxon>Sulfobacillus</taxon>
    </lineage>
</organism>
<dbReference type="InterPro" id="IPR018220">
    <property type="entry name" value="Adenylosuccin_syn_GTP-bd"/>
</dbReference>
<evidence type="ECO:0000256" key="3">
    <source>
        <dbReference type="ARBA" id="ARBA00022723"/>
    </source>
</evidence>
<feature type="binding site" evidence="8">
    <location>
        <position position="13"/>
    </location>
    <ligand>
        <name>Mg(2+)</name>
        <dbReference type="ChEBI" id="CHEBI:18420"/>
    </ligand>
</feature>
<comment type="function">
    <text evidence="8">Plays an important role in the de novo pathway of purine nucleotide biosynthesis. Catalyzes the first committed step in the biosynthesis of AMP from IMP.</text>
</comment>
<feature type="binding site" evidence="8">
    <location>
        <begin position="12"/>
        <end position="18"/>
    </location>
    <ligand>
        <name>GTP</name>
        <dbReference type="ChEBI" id="CHEBI:37565"/>
    </ligand>
</feature>
<evidence type="ECO:0000256" key="2">
    <source>
        <dbReference type="ARBA" id="ARBA00022598"/>
    </source>
</evidence>
<keyword evidence="3 8" id="KW-0479">Metal-binding</keyword>
<dbReference type="PROSITE" id="PS00513">
    <property type="entry name" value="ADENYLOSUCCIN_SYN_2"/>
    <property type="match status" value="1"/>
</dbReference>
<feature type="binding site" description="in other chain" evidence="8">
    <location>
        <begin position="13"/>
        <end position="16"/>
    </location>
    <ligand>
        <name>IMP</name>
        <dbReference type="ChEBI" id="CHEBI:58053"/>
        <note>ligand shared between dimeric partners</note>
    </ligand>
</feature>
<dbReference type="AlphaFoldDB" id="A0A2T2WD28"/>
<dbReference type="PANTHER" id="PTHR11846">
    <property type="entry name" value="ADENYLOSUCCINATE SYNTHETASE"/>
    <property type="match status" value="1"/>
</dbReference>
<evidence type="ECO:0000256" key="9">
    <source>
        <dbReference type="PROSITE-ProRule" id="PRU10134"/>
    </source>
</evidence>
<dbReference type="Gene3D" id="3.40.440.10">
    <property type="entry name" value="Adenylosuccinate Synthetase, subunit A, domain 1"/>
    <property type="match status" value="1"/>
</dbReference>
<dbReference type="FunFam" id="1.10.300.10:FF:000001">
    <property type="entry name" value="Adenylosuccinate synthetase"/>
    <property type="match status" value="1"/>
</dbReference>
<dbReference type="GO" id="GO:0046040">
    <property type="term" value="P:IMP metabolic process"/>
    <property type="evidence" value="ECO:0007669"/>
    <property type="project" value="TreeGrafter"/>
</dbReference>
<dbReference type="EMBL" id="PXYV01000083">
    <property type="protein sequence ID" value="PSR20138.1"/>
    <property type="molecule type" value="Genomic_DNA"/>
</dbReference>
<feature type="binding site" evidence="8">
    <location>
        <position position="40"/>
    </location>
    <ligand>
        <name>Mg(2+)</name>
        <dbReference type="ChEBI" id="CHEBI:18420"/>
    </ligand>
</feature>
<feature type="active site" description="Proton donor" evidence="8">
    <location>
        <position position="41"/>
    </location>
</feature>
<dbReference type="FunFam" id="3.90.170.10:FF:000001">
    <property type="entry name" value="Adenylosuccinate synthetase"/>
    <property type="match status" value="1"/>
</dbReference>
<dbReference type="InterPro" id="IPR027417">
    <property type="entry name" value="P-loop_NTPase"/>
</dbReference>
<keyword evidence="7 8" id="KW-0342">GTP-binding</keyword>
<feature type="binding site" description="in other chain" evidence="8">
    <location>
        <position position="302"/>
    </location>
    <ligand>
        <name>IMP</name>
        <dbReference type="ChEBI" id="CHEBI:58053"/>
        <note>ligand shared between dimeric partners</note>
    </ligand>
</feature>
<protein>
    <recommendedName>
        <fullName evidence="8 10">Adenylosuccinate synthetase</fullName>
        <shortName evidence="8">AMPSase</shortName>
        <shortName evidence="8">AdSS</shortName>
        <ecNumber evidence="8 10">6.3.4.4</ecNumber>
    </recommendedName>
    <alternativeName>
        <fullName evidence="8">IMP--aspartate ligase</fullName>
    </alternativeName>
</protein>
<keyword evidence="8" id="KW-0963">Cytoplasm</keyword>
<keyword evidence="4 8" id="KW-0547">Nucleotide-binding</keyword>
<dbReference type="EC" id="6.3.4.4" evidence="8 10"/>
<name>A0A2T2WD28_9FIRM</name>
<feature type="binding site" evidence="8">
    <location>
        <begin position="412"/>
        <end position="414"/>
    </location>
    <ligand>
        <name>GTP</name>
        <dbReference type="ChEBI" id="CHEBI:37565"/>
    </ligand>
</feature>
<comment type="cofactor">
    <cofactor evidence="8">
        <name>Mg(2+)</name>
        <dbReference type="ChEBI" id="CHEBI:18420"/>
    </cofactor>
    <text evidence="8">Binds 1 Mg(2+) ion per subunit.</text>
</comment>
<dbReference type="Pfam" id="PF00709">
    <property type="entry name" value="Adenylsucc_synt"/>
    <property type="match status" value="1"/>
</dbReference>
<gene>
    <name evidence="8" type="primary">purA</name>
    <name evidence="11" type="ORF">C7B45_16335</name>
</gene>
<evidence type="ECO:0000313" key="12">
    <source>
        <dbReference type="Proteomes" id="UP000241848"/>
    </source>
</evidence>
<dbReference type="GO" id="GO:0005737">
    <property type="term" value="C:cytoplasm"/>
    <property type="evidence" value="ECO:0007669"/>
    <property type="project" value="UniProtKB-SubCell"/>
</dbReference>
<dbReference type="SMART" id="SM00788">
    <property type="entry name" value="Adenylsucc_synt"/>
    <property type="match status" value="1"/>
</dbReference>
<dbReference type="UniPathway" id="UPA00075">
    <property type="reaction ID" value="UER00335"/>
</dbReference>
<dbReference type="InterPro" id="IPR001114">
    <property type="entry name" value="Adenylosuccinate_synthetase"/>
</dbReference>
<dbReference type="Gene3D" id="3.90.170.10">
    <property type="entry name" value="Adenylosuccinate Synthetase, subunit A, domain 3"/>
    <property type="match status" value="1"/>
</dbReference>
<dbReference type="GO" id="GO:0000287">
    <property type="term" value="F:magnesium ion binding"/>
    <property type="evidence" value="ECO:0007669"/>
    <property type="project" value="UniProtKB-UniRule"/>
</dbReference>
<comment type="similarity">
    <text evidence="8 10">Belongs to the adenylosuccinate synthetase family.</text>
</comment>
<evidence type="ECO:0000256" key="6">
    <source>
        <dbReference type="ARBA" id="ARBA00022842"/>
    </source>
</evidence>
<feature type="binding site" description="in other chain" evidence="8">
    <location>
        <begin position="38"/>
        <end position="41"/>
    </location>
    <ligand>
        <name>IMP</name>
        <dbReference type="ChEBI" id="CHEBI:58053"/>
        <note>ligand shared between dimeric partners</note>
    </ligand>
</feature>
<accession>A0A2T2WD28</accession>
<dbReference type="InterPro" id="IPR042111">
    <property type="entry name" value="Adenylosuccinate_synth_dom3"/>
</dbReference>
<dbReference type="GO" id="GO:0004019">
    <property type="term" value="F:adenylosuccinate synthase activity"/>
    <property type="evidence" value="ECO:0007669"/>
    <property type="project" value="UniProtKB-UniRule"/>
</dbReference>